<name>A0AAE4ASN0_9HYPH</name>
<dbReference type="Proteomes" id="UP001229244">
    <property type="component" value="Unassembled WGS sequence"/>
</dbReference>
<gene>
    <name evidence="1" type="ORF">J2S73_001739</name>
</gene>
<evidence type="ECO:0000313" key="1">
    <source>
        <dbReference type="EMBL" id="MDQ0315282.1"/>
    </source>
</evidence>
<keyword evidence="2" id="KW-1185">Reference proteome</keyword>
<comment type="caution">
    <text evidence="1">The sequence shown here is derived from an EMBL/GenBank/DDBJ whole genome shotgun (WGS) entry which is preliminary data.</text>
</comment>
<organism evidence="1 2">
    <name type="scientific">Amorphus orientalis</name>
    <dbReference type="NCBI Taxonomy" id="649198"/>
    <lineage>
        <taxon>Bacteria</taxon>
        <taxon>Pseudomonadati</taxon>
        <taxon>Pseudomonadota</taxon>
        <taxon>Alphaproteobacteria</taxon>
        <taxon>Hyphomicrobiales</taxon>
        <taxon>Amorphaceae</taxon>
        <taxon>Amorphus</taxon>
    </lineage>
</organism>
<dbReference type="InterPro" id="IPR036866">
    <property type="entry name" value="RibonucZ/Hydroxyglut_hydro"/>
</dbReference>
<evidence type="ECO:0000313" key="2">
    <source>
        <dbReference type="Proteomes" id="UP001229244"/>
    </source>
</evidence>
<protein>
    <submittedName>
        <fullName evidence="1">L-ascorbate metabolism protein UlaG (Beta-lactamase superfamily)</fullName>
    </submittedName>
</protein>
<sequence length="301" mass="32034">MGLSTRFPVVPRGAGPCIRATLFLLALTVVLAGAAPEPARAQTYAASMCQAVAQSVPGARFASIAPLPDRPGPRLRAAATGEAASADTVTITFVGHSTFRIETPAGVVIATDYAGYSGGGTPTVVTMNHAHSSHYTDHPDPGIEHVLRGWGTDGEPADHHIMVEDVLIRNVTTDVRRWGSGFEADGNSIFIFEVANLCIGHLGHLHQLLEGDHIALIGRLDVVMIAVDGTYTMSQQAAVDVVDKLRARIVLPMHYFSPARLSQFLSGLPDDFAIDIRSDPTMQVSLDSLPDEPTIIVLPGY</sequence>
<dbReference type="AlphaFoldDB" id="A0AAE4ASN0"/>
<dbReference type="Gene3D" id="3.60.15.10">
    <property type="entry name" value="Ribonuclease Z/Hydroxyacylglutathione hydrolase-like"/>
    <property type="match status" value="1"/>
</dbReference>
<dbReference type="Pfam" id="PF13483">
    <property type="entry name" value="Lactamase_B_3"/>
    <property type="match status" value="1"/>
</dbReference>
<proteinExistence type="predicted"/>
<dbReference type="RefSeq" id="WP_306885117.1">
    <property type="nucleotide sequence ID" value="NZ_JAUSUL010000002.1"/>
</dbReference>
<dbReference type="EMBL" id="JAUSUL010000002">
    <property type="protein sequence ID" value="MDQ0315282.1"/>
    <property type="molecule type" value="Genomic_DNA"/>
</dbReference>
<dbReference type="PANTHER" id="PTHR39189:SF1">
    <property type="entry name" value="UPF0173 METAL-DEPENDENT HYDROLASE YTKL"/>
    <property type="match status" value="1"/>
</dbReference>
<dbReference type="SUPFAM" id="SSF56281">
    <property type="entry name" value="Metallo-hydrolase/oxidoreductase"/>
    <property type="match status" value="1"/>
</dbReference>
<reference evidence="1" key="1">
    <citation type="submission" date="2023-07" db="EMBL/GenBank/DDBJ databases">
        <title>Genomic Encyclopedia of Type Strains, Phase IV (KMG-IV): sequencing the most valuable type-strain genomes for metagenomic binning, comparative biology and taxonomic classification.</title>
        <authorList>
            <person name="Goeker M."/>
        </authorList>
    </citation>
    <scope>NUCLEOTIDE SEQUENCE</scope>
    <source>
        <strain evidence="1">DSM 21202</strain>
    </source>
</reference>
<accession>A0AAE4ASN0</accession>
<dbReference type="PANTHER" id="PTHR39189">
    <property type="entry name" value="UPF0173 METAL-DEPENDENT HYDROLASE YTKL"/>
    <property type="match status" value="1"/>
</dbReference>